<keyword evidence="4" id="KW-1185">Reference proteome</keyword>
<dbReference type="InterPro" id="IPR019260">
    <property type="entry name" value="DUF2262"/>
</dbReference>
<dbReference type="InterPro" id="IPR024198">
    <property type="entry name" value="UCP033642"/>
</dbReference>
<gene>
    <name evidence="3" type="ORF">KHA94_19990</name>
</gene>
<dbReference type="Pfam" id="PF22886">
    <property type="entry name" value="DUF7021"/>
    <property type="match status" value="1"/>
</dbReference>
<proteinExistence type="predicted"/>
<dbReference type="PIRSF" id="PIRSF033642">
    <property type="entry name" value="UCP033642"/>
    <property type="match status" value="1"/>
</dbReference>
<accession>A0ABS5NX87</accession>
<reference evidence="3 4" key="1">
    <citation type="submission" date="2021-05" db="EMBL/GenBank/DDBJ databases">
        <title>Novel Bacillus species.</title>
        <authorList>
            <person name="Liu G."/>
        </authorList>
    </citation>
    <scope>NUCLEOTIDE SEQUENCE [LARGE SCALE GENOMIC DNA]</scope>
    <source>
        <strain evidence="3 4">FJAT-49705</strain>
    </source>
</reference>
<evidence type="ECO:0000259" key="2">
    <source>
        <dbReference type="Pfam" id="PF22886"/>
    </source>
</evidence>
<dbReference type="Proteomes" id="UP000681027">
    <property type="component" value="Unassembled WGS sequence"/>
</dbReference>
<evidence type="ECO:0000313" key="3">
    <source>
        <dbReference type="EMBL" id="MBS4192440.1"/>
    </source>
</evidence>
<protein>
    <submittedName>
        <fullName evidence="3">DUF2262 domain-containing protein</fullName>
    </submittedName>
</protein>
<dbReference type="Pfam" id="PF10020">
    <property type="entry name" value="DUF2262"/>
    <property type="match status" value="1"/>
</dbReference>
<dbReference type="InterPro" id="IPR054286">
    <property type="entry name" value="DUF7021"/>
</dbReference>
<evidence type="ECO:0000259" key="1">
    <source>
        <dbReference type="Pfam" id="PF10020"/>
    </source>
</evidence>
<name>A0ABS5NX87_9BACI</name>
<comment type="caution">
    <text evidence="3">The sequence shown here is derived from an EMBL/GenBank/DDBJ whole genome shotgun (WGS) entry which is preliminary data.</text>
</comment>
<sequence>MSKTSERSRFENRFTENVIEVAAVTGALGIGAGRAGGDIMWNASINLIAWKNMHSNEPVIKEELRLEWLVDDKEWEQSRDILRMNTVVKLQVRRAEKSLMLVKVLETTYRDEELEMILQESMKPVFYNDEVLGTFELDKSIKVFEKNISWAREEGSLYFDWDEDENMMKSALETTYILFKDQDEWNQKIRKYASEELVELANEWLQDNDEAEIDEITKEMFMNFMELSSISVYPDGDFEMFFFDGDMFWGHSIIVNGNINGDFTSVEIAG</sequence>
<dbReference type="EMBL" id="JAGYPM010000004">
    <property type="protein sequence ID" value="MBS4192440.1"/>
    <property type="molecule type" value="Genomic_DNA"/>
</dbReference>
<evidence type="ECO:0000313" key="4">
    <source>
        <dbReference type="Proteomes" id="UP000681027"/>
    </source>
</evidence>
<organism evidence="3 4">
    <name type="scientific">Cytobacillus citreus</name>
    <dbReference type="NCBI Taxonomy" id="2833586"/>
    <lineage>
        <taxon>Bacteria</taxon>
        <taxon>Bacillati</taxon>
        <taxon>Bacillota</taxon>
        <taxon>Bacilli</taxon>
        <taxon>Bacillales</taxon>
        <taxon>Bacillaceae</taxon>
        <taxon>Cytobacillus</taxon>
    </lineage>
</organism>
<dbReference type="RefSeq" id="WP_213103840.1">
    <property type="nucleotide sequence ID" value="NZ_JAGYPM010000004.1"/>
</dbReference>
<feature type="domain" description="DUF2262" evidence="1">
    <location>
        <begin position="129"/>
        <end position="268"/>
    </location>
</feature>
<feature type="domain" description="DUF7021" evidence="2">
    <location>
        <begin position="6"/>
        <end position="120"/>
    </location>
</feature>